<gene>
    <name evidence="4" type="ORF">OSTQU699_LOCUS8679</name>
</gene>
<keyword evidence="5" id="KW-1185">Reference proteome</keyword>
<dbReference type="SUPFAM" id="SSF51905">
    <property type="entry name" value="FAD/NAD(P)-binding domain"/>
    <property type="match status" value="1"/>
</dbReference>
<dbReference type="InterPro" id="IPR002938">
    <property type="entry name" value="FAD-bd"/>
</dbReference>
<dbReference type="GO" id="GO:0071949">
    <property type="term" value="F:FAD binding"/>
    <property type="evidence" value="ECO:0007669"/>
    <property type="project" value="InterPro"/>
</dbReference>
<evidence type="ECO:0000313" key="4">
    <source>
        <dbReference type="EMBL" id="CAD7703322.1"/>
    </source>
</evidence>
<dbReference type="OrthoDB" id="1716816at2759"/>
<dbReference type="GO" id="GO:0016709">
    <property type="term" value="F:oxidoreductase activity, acting on paired donors, with incorporation or reduction of molecular oxygen, NAD(P)H as one donor, and incorporation of one atom of oxygen"/>
    <property type="evidence" value="ECO:0007669"/>
    <property type="project" value="UniProtKB-ARBA"/>
</dbReference>
<proteinExistence type="predicted"/>
<dbReference type="Gene3D" id="3.50.50.60">
    <property type="entry name" value="FAD/NAD(P)-binding domain"/>
    <property type="match status" value="1"/>
</dbReference>
<feature type="domain" description="FAD-binding" evidence="3">
    <location>
        <begin position="27"/>
        <end position="219"/>
    </location>
</feature>
<dbReference type="PANTHER" id="PTHR43004:SF6">
    <property type="entry name" value="FAD_NAD(P)-BINDING OXIDOREDUCTASE FAMILY PROTEIN"/>
    <property type="match status" value="1"/>
</dbReference>
<dbReference type="InterPro" id="IPR036188">
    <property type="entry name" value="FAD/NAD-bd_sf"/>
</dbReference>
<protein>
    <recommendedName>
        <fullName evidence="3">FAD-binding domain-containing protein</fullName>
    </recommendedName>
</protein>
<comment type="caution">
    <text evidence="4">The sequence shown here is derived from an EMBL/GenBank/DDBJ whole genome shotgun (WGS) entry which is preliminary data.</text>
</comment>
<keyword evidence="2" id="KW-0274">FAD</keyword>
<dbReference type="GO" id="GO:0005739">
    <property type="term" value="C:mitochondrion"/>
    <property type="evidence" value="ECO:0007669"/>
    <property type="project" value="TreeGrafter"/>
</dbReference>
<sequence length="542" mass="57713">MFGEEAVAVETPAGGGVVVRTRRLARGAYCVLADGANSRLRRGMGVQMVGGGVIQHLVSMHFRSPTLAKIISRRPGMLYFVCGPEAVVTLVVHSLKEAEFVAQIPFFPPLQSLADFSPEVCRNLVEAAAGAPCHDVDIRDLRTWGMRAQVAEKFSVGNRVFLMGDAAHVFPPAGGFGMNTGIHDAHNLAWKLAAVLKGVAGEDLLATYEQERKPIAENNAAVSVANWEDAIRVPAALGLDPSSAALLNHFASGVAAKCLPAGAAKGLLNLGLFIGRRASGLHGPMTHWRRQQLTSIFESGKSLRLLYPNEDLAYRYESNAVLEESIKGRSEGAPSRSAPFVPATRLGVRLPHCPLLMRRPAPQAARTPGTSDVTVCGEARPAEVSTLDLVPSKDVAMLLLVGDDVSDGSWAQAAVDLQRRGHRLQIARVCMGAADVGTKPLQRSSRHCSAPVSASGNTQTLIIDHAAVAKGYAGNVLRGVDVAEDAEGRWNDVRGVGDDGAVMVRPDGHVCWMSSGRPERDGCAELLWVLNKAFCRSVGNAD</sequence>
<dbReference type="Pfam" id="PF21274">
    <property type="entry name" value="Rng_hyd_C"/>
    <property type="match status" value="1"/>
</dbReference>
<evidence type="ECO:0000259" key="3">
    <source>
        <dbReference type="Pfam" id="PF01494"/>
    </source>
</evidence>
<dbReference type="Pfam" id="PF01494">
    <property type="entry name" value="FAD_binding_3"/>
    <property type="match status" value="1"/>
</dbReference>
<dbReference type="AlphaFoldDB" id="A0A8S1JB34"/>
<dbReference type="PANTHER" id="PTHR43004">
    <property type="entry name" value="TRK SYSTEM POTASSIUM UPTAKE PROTEIN"/>
    <property type="match status" value="1"/>
</dbReference>
<evidence type="ECO:0000256" key="2">
    <source>
        <dbReference type="ARBA" id="ARBA00022827"/>
    </source>
</evidence>
<dbReference type="InterPro" id="IPR050641">
    <property type="entry name" value="RIFMO-like"/>
</dbReference>
<dbReference type="Proteomes" id="UP000708148">
    <property type="component" value="Unassembled WGS sequence"/>
</dbReference>
<reference evidence="4" key="1">
    <citation type="submission" date="2020-12" db="EMBL/GenBank/DDBJ databases">
        <authorList>
            <person name="Iha C."/>
        </authorList>
    </citation>
    <scope>NUCLEOTIDE SEQUENCE</scope>
</reference>
<organism evidence="4 5">
    <name type="scientific">Ostreobium quekettii</name>
    <dbReference type="NCBI Taxonomy" id="121088"/>
    <lineage>
        <taxon>Eukaryota</taxon>
        <taxon>Viridiplantae</taxon>
        <taxon>Chlorophyta</taxon>
        <taxon>core chlorophytes</taxon>
        <taxon>Ulvophyceae</taxon>
        <taxon>TCBD clade</taxon>
        <taxon>Bryopsidales</taxon>
        <taxon>Ostreobineae</taxon>
        <taxon>Ostreobiaceae</taxon>
        <taxon>Ostreobium</taxon>
    </lineage>
</organism>
<dbReference type="PRINTS" id="PR00420">
    <property type="entry name" value="RNGMNOXGNASE"/>
</dbReference>
<accession>A0A8S1JB34</accession>
<keyword evidence="1" id="KW-0285">Flavoprotein</keyword>
<evidence type="ECO:0000313" key="5">
    <source>
        <dbReference type="Proteomes" id="UP000708148"/>
    </source>
</evidence>
<dbReference type="GO" id="GO:0006744">
    <property type="term" value="P:ubiquinone biosynthetic process"/>
    <property type="evidence" value="ECO:0007669"/>
    <property type="project" value="TreeGrafter"/>
</dbReference>
<dbReference type="EMBL" id="CAJHUC010002163">
    <property type="protein sequence ID" value="CAD7703322.1"/>
    <property type="molecule type" value="Genomic_DNA"/>
</dbReference>
<dbReference type="Gene3D" id="3.40.30.120">
    <property type="match status" value="1"/>
</dbReference>
<evidence type="ECO:0000256" key="1">
    <source>
        <dbReference type="ARBA" id="ARBA00022630"/>
    </source>
</evidence>
<name>A0A8S1JB34_9CHLO</name>